<organism evidence="3 4">
    <name type="scientific">Prolixibacter bellariivorans</name>
    <dbReference type="NCBI Taxonomy" id="314319"/>
    <lineage>
        <taxon>Bacteria</taxon>
        <taxon>Pseudomonadati</taxon>
        <taxon>Bacteroidota</taxon>
        <taxon>Bacteroidia</taxon>
        <taxon>Marinilabiliales</taxon>
        <taxon>Prolixibacteraceae</taxon>
        <taxon>Prolixibacter</taxon>
    </lineage>
</organism>
<dbReference type="PANTHER" id="PTHR43418">
    <property type="entry name" value="MULTIFUNCTIONAL TRYPTOPHAN BIOSYNTHESIS PROTEIN-RELATED"/>
    <property type="match status" value="1"/>
</dbReference>
<dbReference type="Gene3D" id="3.40.50.880">
    <property type="match status" value="1"/>
</dbReference>
<reference evidence="3 4" key="1">
    <citation type="submission" date="2019-10" db="EMBL/GenBank/DDBJ databases">
        <title>Prolixibacter strains distinguished by the presence of nitrate reductase genes were adept at nitrate-dependent anaerobic corrosion of metallic iron and carbon steel.</title>
        <authorList>
            <person name="Iino T."/>
            <person name="Shono N."/>
            <person name="Ito K."/>
            <person name="Nakamura R."/>
            <person name="Sueoka K."/>
            <person name="Harayama S."/>
            <person name="Ohkuma M."/>
        </authorList>
    </citation>
    <scope>NUCLEOTIDE SEQUENCE [LARGE SCALE GENOMIC DNA]</scope>
    <source>
        <strain evidence="3 4">JCM 13498</strain>
    </source>
</reference>
<protein>
    <submittedName>
        <fullName evidence="3">Aminodeoxychorismate/anthranilate synthase component II</fullName>
    </submittedName>
</protein>
<sequence>MPKNGVVLRIKTNTFPPMRVLIFDNYDSFTYNLAQLVEQWGRAEVIVRKNDEVRLKEAALFDRIIISPGPGLPEDVPLMGEIIRHLGPSIPMLGVCLGHQAIAEAFGGKLKHLKTIYHGTVIQTEALVSDLLFENIPTVFDAGLYHSWAVDDAGFPEELEVTARGETGNIMALRHRTWPVKGIQFHPESIMTPDGRKMIENWLNG</sequence>
<comment type="caution">
    <text evidence="3">The sequence shown here is derived from an EMBL/GenBank/DDBJ whole genome shotgun (WGS) entry which is preliminary data.</text>
</comment>
<dbReference type="CDD" id="cd01743">
    <property type="entry name" value="GATase1_Anthranilate_Synthase"/>
    <property type="match status" value="1"/>
</dbReference>
<dbReference type="RefSeq" id="WP_199898598.1">
    <property type="nucleotide sequence ID" value="NZ_BLAX01000001.1"/>
</dbReference>
<dbReference type="GO" id="GO:0000162">
    <property type="term" value="P:L-tryptophan biosynthetic process"/>
    <property type="evidence" value="ECO:0007669"/>
    <property type="project" value="TreeGrafter"/>
</dbReference>
<name>A0A5M4B3E1_9BACT</name>
<dbReference type="PROSITE" id="PS51273">
    <property type="entry name" value="GATASE_TYPE_1"/>
    <property type="match status" value="1"/>
</dbReference>
<dbReference type="PANTHER" id="PTHR43418:SF4">
    <property type="entry name" value="MULTIFUNCTIONAL TRYPTOPHAN BIOSYNTHESIS PROTEIN"/>
    <property type="match status" value="1"/>
</dbReference>
<dbReference type="PRINTS" id="PR00097">
    <property type="entry name" value="ANTSNTHASEII"/>
</dbReference>
<evidence type="ECO:0000256" key="1">
    <source>
        <dbReference type="ARBA" id="ARBA00022962"/>
    </source>
</evidence>
<dbReference type="InterPro" id="IPR050472">
    <property type="entry name" value="Anth_synth/Amidotransfase"/>
</dbReference>
<dbReference type="GO" id="GO:0004049">
    <property type="term" value="F:anthranilate synthase activity"/>
    <property type="evidence" value="ECO:0007669"/>
    <property type="project" value="TreeGrafter"/>
</dbReference>
<dbReference type="PRINTS" id="PR00096">
    <property type="entry name" value="GATASE"/>
</dbReference>
<evidence type="ECO:0000259" key="2">
    <source>
        <dbReference type="Pfam" id="PF00117"/>
    </source>
</evidence>
<dbReference type="InterPro" id="IPR029062">
    <property type="entry name" value="Class_I_gatase-like"/>
</dbReference>
<evidence type="ECO:0000313" key="4">
    <source>
        <dbReference type="Proteomes" id="UP000391834"/>
    </source>
</evidence>
<feature type="domain" description="Glutamine amidotransferase" evidence="2">
    <location>
        <begin position="21"/>
        <end position="202"/>
    </location>
</feature>
<dbReference type="PRINTS" id="PR00099">
    <property type="entry name" value="CPSGATASE"/>
</dbReference>
<dbReference type="InterPro" id="IPR017926">
    <property type="entry name" value="GATASE"/>
</dbReference>
<dbReference type="EMBL" id="BLAX01000001">
    <property type="protein sequence ID" value="GET34391.1"/>
    <property type="molecule type" value="Genomic_DNA"/>
</dbReference>
<dbReference type="Proteomes" id="UP000391834">
    <property type="component" value="Unassembled WGS sequence"/>
</dbReference>
<dbReference type="SUPFAM" id="SSF52317">
    <property type="entry name" value="Class I glutamine amidotransferase-like"/>
    <property type="match status" value="1"/>
</dbReference>
<accession>A0A5M4B3E1</accession>
<dbReference type="InterPro" id="IPR006221">
    <property type="entry name" value="TrpG/PapA_dom"/>
</dbReference>
<dbReference type="GO" id="GO:0005829">
    <property type="term" value="C:cytosol"/>
    <property type="evidence" value="ECO:0007669"/>
    <property type="project" value="TreeGrafter"/>
</dbReference>
<proteinExistence type="predicted"/>
<evidence type="ECO:0000313" key="3">
    <source>
        <dbReference type="EMBL" id="GET34391.1"/>
    </source>
</evidence>
<keyword evidence="4" id="KW-1185">Reference proteome</keyword>
<dbReference type="FunFam" id="3.40.50.880:FF:000003">
    <property type="entry name" value="Anthranilate synthase component II"/>
    <property type="match status" value="1"/>
</dbReference>
<dbReference type="NCBIfam" id="TIGR00566">
    <property type="entry name" value="trpG_papA"/>
    <property type="match status" value="1"/>
</dbReference>
<dbReference type="AlphaFoldDB" id="A0A5M4B3E1"/>
<keyword evidence="1" id="KW-0315">Glutamine amidotransferase</keyword>
<gene>
    <name evidence="3" type="ORF">PbJCM13498_32540</name>
</gene>
<dbReference type="Pfam" id="PF00117">
    <property type="entry name" value="GATase"/>
    <property type="match status" value="1"/>
</dbReference>